<organism evidence="4 5">
    <name type="scientific">Colocasia esculenta</name>
    <name type="common">Wild taro</name>
    <name type="synonym">Arum esculentum</name>
    <dbReference type="NCBI Taxonomy" id="4460"/>
    <lineage>
        <taxon>Eukaryota</taxon>
        <taxon>Viridiplantae</taxon>
        <taxon>Streptophyta</taxon>
        <taxon>Embryophyta</taxon>
        <taxon>Tracheophyta</taxon>
        <taxon>Spermatophyta</taxon>
        <taxon>Magnoliopsida</taxon>
        <taxon>Liliopsida</taxon>
        <taxon>Araceae</taxon>
        <taxon>Aroideae</taxon>
        <taxon>Colocasieae</taxon>
        <taxon>Colocasia</taxon>
    </lineage>
</organism>
<dbReference type="GO" id="GO:0016616">
    <property type="term" value="F:oxidoreductase activity, acting on the CH-OH group of donors, NAD or NADP as acceptor"/>
    <property type="evidence" value="ECO:0007669"/>
    <property type="project" value="TreeGrafter"/>
</dbReference>
<dbReference type="OrthoDB" id="337038at2759"/>
<feature type="domain" description="SCP" evidence="3">
    <location>
        <begin position="22"/>
        <end position="130"/>
    </location>
</feature>
<dbReference type="Pfam" id="PF00188">
    <property type="entry name" value="CAP"/>
    <property type="match status" value="1"/>
</dbReference>
<dbReference type="Proteomes" id="UP000652761">
    <property type="component" value="Unassembled WGS sequence"/>
</dbReference>
<evidence type="ECO:0000259" key="3">
    <source>
        <dbReference type="SMART" id="SM00198"/>
    </source>
</evidence>
<protein>
    <recommendedName>
        <fullName evidence="3">SCP domain-containing protein</fullName>
    </recommendedName>
</protein>
<dbReference type="Gene3D" id="3.40.50.720">
    <property type="entry name" value="NAD(P)-binding Rossmann-like Domain"/>
    <property type="match status" value="1"/>
</dbReference>
<dbReference type="SUPFAM" id="SSF51735">
    <property type="entry name" value="NAD(P)-binding Rossmann-fold domains"/>
    <property type="match status" value="1"/>
</dbReference>
<sequence>MAAAFFTSPRLLVAVATLALCAASSAVAARSRHNEAREVVGVAPLKWSPRLAGEASRLMRYQRDKKGCEFADLSSSNYGANQAWSNYVAGPAEVVESWVEEKQYYNHSSNTCAANHTASPVTDDPEQMVEPAVKGSRYMVEAAAGGLRRVVLMSSIGAVHMDPNRPTDAVVDESCWSDLEFCKATKNWYCYGKAMAEREAWMVAREKGDHAVWVARRRGCTTP</sequence>
<dbReference type="InterPro" id="IPR014044">
    <property type="entry name" value="CAP_dom"/>
</dbReference>
<evidence type="ECO:0000256" key="2">
    <source>
        <dbReference type="SAM" id="SignalP"/>
    </source>
</evidence>
<evidence type="ECO:0000313" key="4">
    <source>
        <dbReference type="EMBL" id="MQM03278.1"/>
    </source>
</evidence>
<keyword evidence="2" id="KW-0732">Signal</keyword>
<gene>
    <name evidence="4" type="ORF">Taro_036057</name>
</gene>
<dbReference type="InterPro" id="IPR035940">
    <property type="entry name" value="CAP_sf"/>
</dbReference>
<feature type="signal peptide" evidence="2">
    <location>
        <begin position="1"/>
        <end position="28"/>
    </location>
</feature>
<reference evidence="4" key="1">
    <citation type="submission" date="2017-07" db="EMBL/GenBank/DDBJ databases">
        <title>Taro Niue Genome Assembly and Annotation.</title>
        <authorList>
            <person name="Atibalentja N."/>
            <person name="Keating K."/>
            <person name="Fields C.J."/>
        </authorList>
    </citation>
    <scope>NUCLEOTIDE SEQUENCE</scope>
    <source>
        <strain evidence="4">Niue_2</strain>
        <tissue evidence="4">Leaf</tissue>
    </source>
</reference>
<dbReference type="PANTHER" id="PTHR10366:SF404">
    <property type="entry name" value="CINNAMOYL-COA REDUCTASE 1"/>
    <property type="match status" value="1"/>
</dbReference>
<dbReference type="AlphaFoldDB" id="A0A843W8J6"/>
<accession>A0A843W8J6</accession>
<dbReference type="InterPro" id="IPR036291">
    <property type="entry name" value="NAD(P)-bd_dom_sf"/>
</dbReference>
<dbReference type="SUPFAM" id="SSF55797">
    <property type="entry name" value="PR-1-like"/>
    <property type="match status" value="1"/>
</dbReference>
<feature type="chain" id="PRO_5032861972" description="SCP domain-containing protein" evidence="2">
    <location>
        <begin position="29"/>
        <end position="223"/>
    </location>
</feature>
<proteinExistence type="predicted"/>
<keyword evidence="1" id="KW-0560">Oxidoreductase</keyword>
<dbReference type="SMART" id="SM00198">
    <property type="entry name" value="SCP"/>
    <property type="match status" value="1"/>
</dbReference>
<name>A0A843W8J6_COLES</name>
<keyword evidence="5" id="KW-1185">Reference proteome</keyword>
<dbReference type="EMBL" id="NMUH01003004">
    <property type="protein sequence ID" value="MQM03278.1"/>
    <property type="molecule type" value="Genomic_DNA"/>
</dbReference>
<dbReference type="InterPro" id="IPR050425">
    <property type="entry name" value="NAD(P)_dehydrat-like"/>
</dbReference>
<dbReference type="PANTHER" id="PTHR10366">
    <property type="entry name" value="NAD DEPENDENT EPIMERASE/DEHYDRATASE"/>
    <property type="match status" value="1"/>
</dbReference>
<evidence type="ECO:0000313" key="5">
    <source>
        <dbReference type="Proteomes" id="UP000652761"/>
    </source>
</evidence>
<evidence type="ECO:0000256" key="1">
    <source>
        <dbReference type="ARBA" id="ARBA00023002"/>
    </source>
</evidence>
<comment type="caution">
    <text evidence="4">The sequence shown here is derived from an EMBL/GenBank/DDBJ whole genome shotgun (WGS) entry which is preliminary data.</text>
</comment>